<name>A0A1I7SJA8_BURXY</name>
<dbReference type="AntiFam" id="ANF00029">
    <property type="entry name" value="Antisense to 16S rRNA"/>
</dbReference>
<proteinExistence type="predicted"/>
<protein>
    <submittedName>
        <fullName evidence="2">Uncharacterized protein</fullName>
    </submittedName>
</protein>
<reference evidence="2" key="1">
    <citation type="submission" date="2016-11" db="UniProtKB">
        <authorList>
            <consortium name="WormBaseParasite"/>
        </authorList>
    </citation>
    <scope>IDENTIFICATION</scope>
</reference>
<accession>A0A1I7SJA8</accession>
<dbReference type="WBParaSite" id="BXY_1313200.1">
    <property type="protein sequence ID" value="BXY_1313200.1"/>
    <property type="gene ID" value="BXY_1313200"/>
</dbReference>
<dbReference type="AlphaFoldDB" id="A0A1I7SJA8"/>
<sequence>MNVLSGQPLGLFNPTLARTNRQAAGWSHLSARLHRCTVASRLPCEPSVGGTTRIEPPSCAATEVTNRIIVTSTNKCVIGSVMIQPKVHLRLPCYDFCPVQATAIKLVLTKDNAETSNSSDP</sequence>
<dbReference type="Proteomes" id="UP000095284">
    <property type="component" value="Unplaced"/>
</dbReference>
<evidence type="ECO:0000313" key="1">
    <source>
        <dbReference type="Proteomes" id="UP000095284"/>
    </source>
</evidence>
<evidence type="ECO:0000313" key="2">
    <source>
        <dbReference type="WBParaSite" id="BXY_1313200.1"/>
    </source>
</evidence>
<organism evidence="1 2">
    <name type="scientific">Bursaphelenchus xylophilus</name>
    <name type="common">Pinewood nematode worm</name>
    <name type="synonym">Aphelenchoides xylophilus</name>
    <dbReference type="NCBI Taxonomy" id="6326"/>
    <lineage>
        <taxon>Eukaryota</taxon>
        <taxon>Metazoa</taxon>
        <taxon>Ecdysozoa</taxon>
        <taxon>Nematoda</taxon>
        <taxon>Chromadorea</taxon>
        <taxon>Rhabditida</taxon>
        <taxon>Tylenchina</taxon>
        <taxon>Tylenchomorpha</taxon>
        <taxon>Aphelenchoidea</taxon>
        <taxon>Aphelenchoididae</taxon>
        <taxon>Bursaphelenchus</taxon>
    </lineage>
</organism>